<sequence length="208" mass="23259">MSSKSSPKGKKNQTPRTRILKDNTIESVAEYINAGKAKNIIVMSGAGISTAAGIKDFRSPGTGLYSDLAKYNLPYPEAVFDICFFRDNPDPFYRLAKELMPGNYRPTLTHYFMPMLAKRDLLLRAYTQNIDMLERLTGLDGDLLVEAHGSFASSECIDCYVNHEFAWVKKSILKGEVPRCPSCKGLVKPTITFFGEDLPERFGRMAVV</sequence>
<feature type="binding site" evidence="6">
    <location>
        <position position="183"/>
    </location>
    <ligand>
        <name>Zn(2+)</name>
        <dbReference type="ChEBI" id="CHEBI:29105"/>
    </ligand>
</feature>
<dbReference type="InterPro" id="IPR026590">
    <property type="entry name" value="Ssirtuin_cat_dom"/>
</dbReference>
<keyword evidence="2" id="KW-0808">Transferase</keyword>
<dbReference type="SUPFAM" id="SSF52467">
    <property type="entry name" value="DHS-like NAD/FAD-binding domain"/>
    <property type="match status" value="1"/>
</dbReference>
<feature type="binding site" evidence="6">
    <location>
        <position position="156"/>
    </location>
    <ligand>
        <name>Zn(2+)</name>
        <dbReference type="ChEBI" id="CHEBI:29105"/>
    </ligand>
</feature>
<evidence type="ECO:0000256" key="6">
    <source>
        <dbReference type="PROSITE-ProRule" id="PRU00236"/>
    </source>
</evidence>
<dbReference type="InterPro" id="IPR050134">
    <property type="entry name" value="NAD-dep_sirtuin_deacylases"/>
</dbReference>
<evidence type="ECO:0000259" key="7">
    <source>
        <dbReference type="PROSITE" id="PS50305"/>
    </source>
</evidence>
<dbReference type="PANTHER" id="PTHR11085:SF6">
    <property type="entry name" value="NAD-DEPENDENT PROTEIN DEACETYLASE SIRTUIN-2"/>
    <property type="match status" value="1"/>
</dbReference>
<dbReference type="PROSITE" id="PS50305">
    <property type="entry name" value="SIRTUIN"/>
    <property type="match status" value="1"/>
</dbReference>
<dbReference type="GO" id="GO:0046872">
    <property type="term" value="F:metal ion binding"/>
    <property type="evidence" value="ECO:0007669"/>
    <property type="project" value="UniProtKB-KW"/>
</dbReference>
<evidence type="ECO:0000313" key="9">
    <source>
        <dbReference type="Proteomes" id="UP000780801"/>
    </source>
</evidence>
<name>A0A9P6FQW8_9FUNG</name>
<dbReference type="Gene3D" id="3.40.50.1220">
    <property type="entry name" value="TPP-binding domain"/>
    <property type="match status" value="1"/>
</dbReference>
<evidence type="ECO:0000256" key="3">
    <source>
        <dbReference type="ARBA" id="ARBA00022723"/>
    </source>
</evidence>
<keyword evidence="9" id="KW-1185">Reference proteome</keyword>
<protein>
    <submittedName>
        <fullName evidence="8">NAD-dependent protein deacetylase sirtuin-2</fullName>
    </submittedName>
</protein>
<feature type="non-terminal residue" evidence="8">
    <location>
        <position position="1"/>
    </location>
</feature>
<evidence type="ECO:0000313" key="8">
    <source>
        <dbReference type="EMBL" id="KAF9579556.1"/>
    </source>
</evidence>
<dbReference type="InterPro" id="IPR029035">
    <property type="entry name" value="DHS-like_NAD/FAD-binding_dom"/>
</dbReference>
<accession>A0A9P6FQW8</accession>
<dbReference type="PANTHER" id="PTHR11085">
    <property type="entry name" value="NAD-DEPENDENT PROTEIN DEACYLASE SIRTUIN-5, MITOCHONDRIAL-RELATED"/>
    <property type="match status" value="1"/>
</dbReference>
<evidence type="ECO:0000256" key="4">
    <source>
        <dbReference type="ARBA" id="ARBA00022833"/>
    </source>
</evidence>
<evidence type="ECO:0000256" key="5">
    <source>
        <dbReference type="ARBA" id="ARBA00023027"/>
    </source>
</evidence>
<evidence type="ECO:0000256" key="2">
    <source>
        <dbReference type="ARBA" id="ARBA00022679"/>
    </source>
</evidence>
<dbReference type="GO" id="GO:0005634">
    <property type="term" value="C:nucleus"/>
    <property type="evidence" value="ECO:0007669"/>
    <property type="project" value="TreeGrafter"/>
</dbReference>
<dbReference type="GO" id="GO:0017136">
    <property type="term" value="F:histone deacetylase activity, NAD-dependent"/>
    <property type="evidence" value="ECO:0007669"/>
    <property type="project" value="TreeGrafter"/>
</dbReference>
<evidence type="ECO:0000256" key="1">
    <source>
        <dbReference type="ARBA" id="ARBA00006924"/>
    </source>
</evidence>
<dbReference type="Proteomes" id="UP000780801">
    <property type="component" value="Unassembled WGS sequence"/>
</dbReference>
<dbReference type="InterPro" id="IPR003000">
    <property type="entry name" value="Sirtuin"/>
</dbReference>
<comment type="caution">
    <text evidence="8">The sequence shown here is derived from an EMBL/GenBank/DDBJ whole genome shotgun (WGS) entry which is preliminary data.</text>
</comment>
<dbReference type="OrthoDB" id="420264at2759"/>
<dbReference type="GO" id="GO:0070403">
    <property type="term" value="F:NAD+ binding"/>
    <property type="evidence" value="ECO:0007669"/>
    <property type="project" value="InterPro"/>
</dbReference>
<feature type="active site" description="Proton acceptor" evidence="6">
    <location>
        <position position="148"/>
    </location>
</feature>
<feature type="domain" description="Deacetylase sirtuin-type" evidence="7">
    <location>
        <begin position="18"/>
        <end position="208"/>
    </location>
</feature>
<keyword evidence="3 6" id="KW-0479">Metal-binding</keyword>
<dbReference type="EMBL" id="JAABOA010002676">
    <property type="protein sequence ID" value="KAF9579556.1"/>
    <property type="molecule type" value="Genomic_DNA"/>
</dbReference>
<proteinExistence type="inferred from homology"/>
<feature type="binding site" evidence="6">
    <location>
        <position position="159"/>
    </location>
    <ligand>
        <name>Zn(2+)</name>
        <dbReference type="ChEBI" id="CHEBI:29105"/>
    </ligand>
</feature>
<reference evidence="8" key="1">
    <citation type="journal article" date="2020" name="Fungal Divers.">
        <title>Resolving the Mortierellaceae phylogeny through synthesis of multi-gene phylogenetics and phylogenomics.</title>
        <authorList>
            <person name="Vandepol N."/>
            <person name="Liber J."/>
            <person name="Desiro A."/>
            <person name="Na H."/>
            <person name="Kennedy M."/>
            <person name="Barry K."/>
            <person name="Grigoriev I.V."/>
            <person name="Miller A.N."/>
            <person name="O'Donnell K."/>
            <person name="Stajich J.E."/>
            <person name="Bonito G."/>
        </authorList>
    </citation>
    <scope>NUCLEOTIDE SEQUENCE</scope>
    <source>
        <strain evidence="8">KOD1015</strain>
    </source>
</reference>
<comment type="similarity">
    <text evidence="1">Belongs to the sirtuin family. Class I subfamily.</text>
</comment>
<feature type="binding site" evidence="6">
    <location>
        <position position="180"/>
    </location>
    <ligand>
        <name>Zn(2+)</name>
        <dbReference type="ChEBI" id="CHEBI:29105"/>
    </ligand>
</feature>
<keyword evidence="5" id="KW-0520">NAD</keyword>
<organism evidence="8 9">
    <name type="scientific">Lunasporangiospora selenospora</name>
    <dbReference type="NCBI Taxonomy" id="979761"/>
    <lineage>
        <taxon>Eukaryota</taxon>
        <taxon>Fungi</taxon>
        <taxon>Fungi incertae sedis</taxon>
        <taxon>Mucoromycota</taxon>
        <taxon>Mortierellomycotina</taxon>
        <taxon>Mortierellomycetes</taxon>
        <taxon>Mortierellales</taxon>
        <taxon>Mortierellaceae</taxon>
        <taxon>Lunasporangiospora</taxon>
    </lineage>
</organism>
<keyword evidence="4 6" id="KW-0862">Zinc</keyword>
<dbReference type="AlphaFoldDB" id="A0A9P6FQW8"/>
<dbReference type="Pfam" id="PF02146">
    <property type="entry name" value="SIR2"/>
    <property type="match status" value="1"/>
</dbReference>
<gene>
    <name evidence="8" type="primary">SIRT2_1</name>
    <name evidence="8" type="ORF">BGW38_004136</name>
</gene>